<dbReference type="GO" id="GO:0006869">
    <property type="term" value="P:lipid transport"/>
    <property type="evidence" value="ECO:0007669"/>
    <property type="project" value="UniProtKB-KW"/>
</dbReference>
<keyword evidence="4" id="KW-0256">Endoplasmic reticulum</keyword>
<evidence type="ECO:0000259" key="10">
    <source>
        <dbReference type="PROSITE" id="PS51847"/>
    </source>
</evidence>
<feature type="region of interest" description="Disordered" evidence="9">
    <location>
        <begin position="236"/>
        <end position="274"/>
    </location>
</feature>
<feature type="compositionally biased region" description="Low complexity" evidence="9">
    <location>
        <begin position="421"/>
        <end position="430"/>
    </location>
</feature>
<keyword evidence="2" id="KW-0813">Transport</keyword>
<dbReference type="GO" id="GO:0008289">
    <property type="term" value="F:lipid binding"/>
    <property type="evidence" value="ECO:0007669"/>
    <property type="project" value="UniProtKB-KW"/>
</dbReference>
<reference evidence="11 12" key="1">
    <citation type="submission" date="2019-09" db="EMBL/GenBank/DDBJ databases">
        <title>Bird 10,000 Genomes (B10K) Project - Family phase.</title>
        <authorList>
            <person name="Zhang G."/>
        </authorList>
    </citation>
    <scope>NUCLEOTIDE SEQUENCE [LARGE SCALE GENOMIC DNA]</scope>
    <source>
        <strain evidence="11">B10K-DU-001-37</strain>
        <tissue evidence="11">Muscle</tissue>
    </source>
</reference>
<evidence type="ECO:0000313" key="12">
    <source>
        <dbReference type="Proteomes" id="UP000537779"/>
    </source>
</evidence>
<evidence type="ECO:0000256" key="3">
    <source>
        <dbReference type="ARBA" id="ARBA00022692"/>
    </source>
</evidence>
<dbReference type="PANTHER" id="PTHR13466">
    <property type="entry name" value="TEX2 PROTEIN-RELATED"/>
    <property type="match status" value="1"/>
</dbReference>
<evidence type="ECO:0000256" key="5">
    <source>
        <dbReference type="ARBA" id="ARBA00022989"/>
    </source>
</evidence>
<protein>
    <submittedName>
        <fullName evidence="11">TEX2 protein</fullName>
    </submittedName>
</protein>
<dbReference type="InterPro" id="IPR019411">
    <property type="entry name" value="MMM1_dom"/>
</dbReference>
<proteinExistence type="predicted"/>
<keyword evidence="5" id="KW-1133">Transmembrane helix</keyword>
<keyword evidence="3" id="KW-0812">Transmembrane</keyword>
<dbReference type="AlphaFoldDB" id="A0A7L0XF46"/>
<accession>A0A7L0XF46</accession>
<evidence type="ECO:0000256" key="1">
    <source>
        <dbReference type="ARBA" id="ARBA00004586"/>
    </source>
</evidence>
<evidence type="ECO:0000313" key="11">
    <source>
        <dbReference type="EMBL" id="NXM01718.1"/>
    </source>
</evidence>
<dbReference type="Proteomes" id="UP000537779">
    <property type="component" value="Unassembled WGS sequence"/>
</dbReference>
<keyword evidence="7" id="KW-0446">Lipid-binding</keyword>
<dbReference type="InterPro" id="IPR031468">
    <property type="entry name" value="SMP_LBD"/>
</dbReference>
<comment type="caution">
    <text evidence="11">The sequence shown here is derived from an EMBL/GenBank/DDBJ whole genome shotgun (WGS) entry which is preliminary data.</text>
</comment>
<feature type="region of interest" description="Disordered" evidence="9">
    <location>
        <begin position="373"/>
        <end position="445"/>
    </location>
</feature>
<gene>
    <name evidence="11" type="primary">Tex2_1</name>
    <name evidence="11" type="ORF">TYRSAV_R04879</name>
</gene>
<keyword evidence="6" id="KW-0445">Lipid transport</keyword>
<dbReference type="EMBL" id="VXAW01005584">
    <property type="protein sequence ID" value="NXM01718.1"/>
    <property type="molecule type" value="Genomic_DNA"/>
</dbReference>
<dbReference type="PROSITE" id="PS51847">
    <property type="entry name" value="SMP"/>
    <property type="match status" value="1"/>
</dbReference>
<dbReference type="Pfam" id="PF10296">
    <property type="entry name" value="MMM1"/>
    <property type="match status" value="1"/>
</dbReference>
<feature type="non-terminal residue" evidence="11">
    <location>
        <position position="572"/>
    </location>
</feature>
<evidence type="ECO:0000256" key="2">
    <source>
        <dbReference type="ARBA" id="ARBA00022448"/>
    </source>
</evidence>
<sequence length="572" mass="63024">QGWMNQLHVYDPELFHPSLTHSVLAVLDGATLKLSYPKSNIPRRATFEEEILDTAFVSHRCYDLTDAKVFLCPPSLARKRTWNKKYPICVLLPEPAEREGRSSEEQDTELQGDEGTKKVAVSGQDTPGDCRERCLYLFGRTGREKEEWYQHLVQASRGTPSSHGDTRAGETWPSWALLCTRTHPAGRCTCALSSGSSSGGSTEDVSSTVPPKDLLGSVEEIYLDYNAYMARFVPAQGAPSPDRSPSHGALGSPTPTKGPVAPVPPQLGEDTGGHGEAGMAWMNALVGRIFWDFLREQYWAEQVSNKIQKKLSKIKLPYFMNELALTELDMGTSIPLVLSASNPTVNERGLWVDMEVTYSGSLQMTLETKMNLSKLGKESTAEESGPAEAGTEGARPRLILLADSDAESSSAGSSEEEDVAAAEPVGAPGERVPPPGTEGHVSGNSTSRKILRFVDKIAKSKYFQKATENEFIKKKIEEVSNTPLLLTVEVQELAGTLAVNIPPPPTDRVWYSFRVPPQLELKVHPKLGEREVTFLHVTEWIEKKLQHEFQKILVMPNMDDLIIPIMRSGLDP</sequence>
<keyword evidence="8" id="KW-0472">Membrane</keyword>
<evidence type="ECO:0000256" key="6">
    <source>
        <dbReference type="ARBA" id="ARBA00023055"/>
    </source>
</evidence>
<evidence type="ECO:0000256" key="4">
    <source>
        <dbReference type="ARBA" id="ARBA00022824"/>
    </source>
</evidence>
<feature type="non-terminal residue" evidence="11">
    <location>
        <position position="1"/>
    </location>
</feature>
<feature type="region of interest" description="Disordered" evidence="9">
    <location>
        <begin position="192"/>
        <end position="211"/>
    </location>
</feature>
<organism evidence="11 12">
    <name type="scientific">Tyrannus savana</name>
    <name type="common">Fork-tailed flycatcher</name>
    <name type="synonym">Muscivora tyrannus</name>
    <dbReference type="NCBI Taxonomy" id="137541"/>
    <lineage>
        <taxon>Eukaryota</taxon>
        <taxon>Metazoa</taxon>
        <taxon>Chordata</taxon>
        <taxon>Craniata</taxon>
        <taxon>Vertebrata</taxon>
        <taxon>Euteleostomi</taxon>
        <taxon>Archelosauria</taxon>
        <taxon>Archosauria</taxon>
        <taxon>Dinosauria</taxon>
        <taxon>Saurischia</taxon>
        <taxon>Theropoda</taxon>
        <taxon>Coelurosauria</taxon>
        <taxon>Aves</taxon>
        <taxon>Neognathae</taxon>
        <taxon>Neoaves</taxon>
        <taxon>Telluraves</taxon>
        <taxon>Australaves</taxon>
        <taxon>Passeriformes</taxon>
        <taxon>Tyrannidae</taxon>
        <taxon>Tyrannus</taxon>
    </lineage>
</organism>
<comment type="subcellular location">
    <subcellularLocation>
        <location evidence="1">Endoplasmic reticulum membrane</location>
    </subcellularLocation>
</comment>
<keyword evidence="12" id="KW-1185">Reference proteome</keyword>
<feature type="domain" description="SMP-LTD" evidence="10">
    <location>
        <begin position="275"/>
        <end position="564"/>
    </location>
</feature>
<evidence type="ECO:0000256" key="7">
    <source>
        <dbReference type="ARBA" id="ARBA00023121"/>
    </source>
</evidence>
<dbReference type="PANTHER" id="PTHR13466:SF4">
    <property type="entry name" value="SMP-LTD DOMAIN-CONTAINING PROTEIN"/>
    <property type="match status" value="1"/>
</dbReference>
<feature type="region of interest" description="Disordered" evidence="9">
    <location>
        <begin position="97"/>
        <end position="124"/>
    </location>
</feature>
<dbReference type="CDD" id="cd21675">
    <property type="entry name" value="SMP_TEX2"/>
    <property type="match status" value="1"/>
</dbReference>
<name>A0A7L0XF46_TYRSA</name>
<dbReference type="GO" id="GO:0005789">
    <property type="term" value="C:endoplasmic reticulum membrane"/>
    <property type="evidence" value="ECO:0007669"/>
    <property type="project" value="UniProtKB-SubCell"/>
</dbReference>
<evidence type="ECO:0000256" key="9">
    <source>
        <dbReference type="SAM" id="MobiDB-lite"/>
    </source>
</evidence>
<evidence type="ECO:0000256" key="8">
    <source>
        <dbReference type="ARBA" id="ARBA00023136"/>
    </source>
</evidence>